<proteinExistence type="predicted"/>
<evidence type="ECO:0000313" key="1">
    <source>
        <dbReference type="EMBL" id="DAF55317.1"/>
    </source>
</evidence>
<organism evidence="1">
    <name type="scientific">Siphoviridae sp. ctZHD14</name>
    <dbReference type="NCBI Taxonomy" id="2827891"/>
    <lineage>
        <taxon>Viruses</taxon>
        <taxon>Duplodnaviria</taxon>
        <taxon>Heunggongvirae</taxon>
        <taxon>Uroviricota</taxon>
        <taxon>Caudoviricetes</taxon>
    </lineage>
</organism>
<dbReference type="EMBL" id="BK032687">
    <property type="protein sequence ID" value="DAF55317.1"/>
    <property type="molecule type" value="Genomic_DNA"/>
</dbReference>
<reference evidence="1" key="1">
    <citation type="journal article" date="2021" name="Proc. Natl. Acad. Sci. U.S.A.">
        <title>A Catalog of Tens of Thousands of Viruses from Human Metagenomes Reveals Hidden Associations with Chronic Diseases.</title>
        <authorList>
            <person name="Tisza M.J."/>
            <person name="Buck C.B."/>
        </authorList>
    </citation>
    <scope>NUCLEOTIDE SEQUENCE</scope>
    <source>
        <strain evidence="1">CtZHD14</strain>
    </source>
</reference>
<sequence>MSRSHKKNPWIKDNQHNKKIFNRRIRRAYKDYDMPSGKYYRKLNDSYDQCDYKIYISEGKCEYIKRIGK</sequence>
<name>A0A8S5SW72_9CAUD</name>
<accession>A0A8S5SW72</accession>
<protein>
    <submittedName>
        <fullName evidence="1">Uncharacterized protein</fullName>
    </submittedName>
</protein>